<dbReference type="SUPFAM" id="SSF48208">
    <property type="entry name" value="Six-hairpin glycosidases"/>
    <property type="match status" value="1"/>
</dbReference>
<reference evidence="3 4" key="1">
    <citation type="submission" date="2020-02" db="EMBL/GenBank/DDBJ databases">
        <title>Paenibacillus sp. nov., isolated from rhizosphere soil of tomato.</title>
        <authorList>
            <person name="Weon H.-Y."/>
            <person name="Lee S.A."/>
        </authorList>
    </citation>
    <scope>NUCLEOTIDE SEQUENCE [LARGE SCALE GENOMIC DNA]</scope>
    <source>
        <strain evidence="3 4">14171R-81</strain>
    </source>
</reference>
<dbReference type="Pfam" id="PF00723">
    <property type="entry name" value="Glyco_hydro_15"/>
    <property type="match status" value="1"/>
</dbReference>
<name>A0A6C0NYF5_9BACL</name>
<dbReference type="EMBL" id="CP048286">
    <property type="protein sequence ID" value="QHW29502.1"/>
    <property type="molecule type" value="Genomic_DNA"/>
</dbReference>
<dbReference type="Pfam" id="PF09137">
    <property type="entry name" value="Glucodextran_N"/>
    <property type="match status" value="1"/>
</dbReference>
<dbReference type="PANTHER" id="PTHR31616">
    <property type="entry name" value="TREHALASE"/>
    <property type="match status" value="1"/>
</dbReference>
<dbReference type="GO" id="GO:0004553">
    <property type="term" value="F:hydrolase activity, hydrolyzing O-glycosyl compounds"/>
    <property type="evidence" value="ECO:0007669"/>
    <property type="project" value="TreeGrafter"/>
</dbReference>
<dbReference type="InterPro" id="IPR008928">
    <property type="entry name" value="6-hairpin_glycosidase_sf"/>
</dbReference>
<dbReference type="Gene3D" id="1.50.10.10">
    <property type="match status" value="1"/>
</dbReference>
<dbReference type="SUPFAM" id="SSF74650">
    <property type="entry name" value="Galactose mutarotase-like"/>
    <property type="match status" value="1"/>
</dbReference>
<dbReference type="GO" id="GO:0005975">
    <property type="term" value="P:carbohydrate metabolic process"/>
    <property type="evidence" value="ECO:0007669"/>
    <property type="project" value="InterPro"/>
</dbReference>
<proteinExistence type="predicted"/>
<keyword evidence="4" id="KW-1185">Reference proteome</keyword>
<feature type="domain" description="GH15-like" evidence="1">
    <location>
        <begin position="295"/>
        <end position="678"/>
    </location>
</feature>
<dbReference type="RefSeq" id="WP_162638072.1">
    <property type="nucleotide sequence ID" value="NZ_CP048286.1"/>
</dbReference>
<dbReference type="GO" id="GO:0016757">
    <property type="term" value="F:glycosyltransferase activity"/>
    <property type="evidence" value="ECO:0007669"/>
    <property type="project" value="UniProtKB-ARBA"/>
</dbReference>
<feature type="domain" description="Glucodextranase N-terminal" evidence="2">
    <location>
        <begin position="5"/>
        <end position="265"/>
    </location>
</feature>
<dbReference type="InterPro" id="IPR011613">
    <property type="entry name" value="GH15-like"/>
</dbReference>
<evidence type="ECO:0000259" key="2">
    <source>
        <dbReference type="Pfam" id="PF09137"/>
    </source>
</evidence>
<dbReference type="KEGG" id="prz:GZH47_00730"/>
<gene>
    <name evidence="3" type="ORF">GZH47_00730</name>
</gene>
<dbReference type="CDD" id="cd07430">
    <property type="entry name" value="GH15_N"/>
    <property type="match status" value="1"/>
</dbReference>
<sequence>MMQEAFGKPGLASTWSTGAKSGVGTAMDDRSLVWFTLAQGMLNEVYYPRIDTANIKESQLLVAADDFFSEERKGTSHMIERLDAWAPAFRIVNTCLQNRYRITKRFAADPERQVLLQHIRFEALAGEIGDYAVFALVTPHMANKGSGNDAWTGEHKGRPVLFAARDGVYMAVMAAAPFFKSSVGYAGQSDGWTDISRHGAMTWEHSSAPDGNVLLTGQLSLGGEGTATIAFGFGASAEEAASEAAESLDRGFDVCLKDYVRGWRKRTAALRDLSASSGDGGELFRSSVQVFLSHEDKRRRGAMVASLAVPWGSARPADGSVGGYHLVWPRDLVETATARLALDDYDGARETLIYLAGIQQEEGGWHQNNWIDGDPYWTGIQLDETGFPIILAWRLHDAGALGEFDPWPMVKRAAAYLVRTGPVTQQERWEENGGYSPSTLATIITALLCAADLAVIREERELAEYLNSVADWWASNMDAWTFTTNSQLDPDIPAHYERLGTIVMTRPDVSDPNLGKLPVRNLAPDEPSEFPARDVVDAGFLQLVHFGLRSADDRHIVDSVQVVDNVLKVELPEGPSWRRYNHDGYGEHPNGDAFQGWGVGQAWPLLTGERGNYELAAGRKLQAQRLARTMERFAGDAKLLPEQLWAMPDIPAKGLYRGKPSESAMPLVWAHAEYVRLLRSLADERPFGRVSIAETRYAEGPPKLRNVWRFNHKVSTTNIGEALRIETLAPAVLHWSYDNWATVRDSDTIPSGVGTHYIDIPESVLATSAVLMFTFYWPEAHKWEGRDFVVQVLGDRNG</sequence>
<protein>
    <submittedName>
        <fullName evidence="3">Glucan 1,4-alpha-glucosidase</fullName>
    </submittedName>
</protein>
<dbReference type="AlphaFoldDB" id="A0A6C0NYF5"/>
<dbReference type="Gene3D" id="2.70.98.10">
    <property type="match status" value="1"/>
</dbReference>
<evidence type="ECO:0000313" key="4">
    <source>
        <dbReference type="Proteomes" id="UP000479114"/>
    </source>
</evidence>
<organism evidence="3 4">
    <name type="scientific">Paenibacillus rhizovicinus</name>
    <dbReference type="NCBI Taxonomy" id="2704463"/>
    <lineage>
        <taxon>Bacteria</taxon>
        <taxon>Bacillati</taxon>
        <taxon>Bacillota</taxon>
        <taxon>Bacilli</taxon>
        <taxon>Bacillales</taxon>
        <taxon>Paenibacillaceae</taxon>
        <taxon>Paenibacillus</taxon>
    </lineage>
</organism>
<dbReference type="InterPro" id="IPR011013">
    <property type="entry name" value="Gal_mutarotase_sf_dom"/>
</dbReference>
<accession>A0A6C0NYF5</accession>
<evidence type="ECO:0000259" key="1">
    <source>
        <dbReference type="Pfam" id="PF00723"/>
    </source>
</evidence>
<dbReference type="InterPro" id="IPR015220">
    <property type="entry name" value="Glucodextranase_N"/>
</dbReference>
<evidence type="ECO:0000313" key="3">
    <source>
        <dbReference type="EMBL" id="QHW29502.1"/>
    </source>
</evidence>
<dbReference type="PANTHER" id="PTHR31616:SF0">
    <property type="entry name" value="GLUCAN 1,4-ALPHA-GLUCOSIDASE"/>
    <property type="match status" value="1"/>
</dbReference>
<dbReference type="InterPro" id="IPR014718">
    <property type="entry name" value="GH-type_carb-bd"/>
</dbReference>
<dbReference type="GO" id="GO:0030246">
    <property type="term" value="F:carbohydrate binding"/>
    <property type="evidence" value="ECO:0007669"/>
    <property type="project" value="InterPro"/>
</dbReference>
<dbReference type="Proteomes" id="UP000479114">
    <property type="component" value="Chromosome"/>
</dbReference>
<dbReference type="InterPro" id="IPR012341">
    <property type="entry name" value="6hp_glycosidase-like_sf"/>
</dbReference>